<dbReference type="Proteomes" id="UP000245783">
    <property type="component" value="Unassembled WGS sequence"/>
</dbReference>
<dbReference type="RefSeq" id="XP_025373264.1">
    <property type="nucleotide sequence ID" value="XM_025512735.1"/>
</dbReference>
<proteinExistence type="predicted"/>
<dbReference type="InParanoid" id="A0A316W975"/>
<accession>A0A316W975</accession>
<dbReference type="Pfam" id="PF13376">
    <property type="entry name" value="OmdA"/>
    <property type="match status" value="1"/>
</dbReference>
<dbReference type="GeneID" id="37034605"/>
<sequence length="233" mass="27051">MPILIPTLRHHRRNAILDISIIACKPWERLHSSPDARRAMSAYANKPLLGPLTKKQWENWLSKHPDDANGVRLLIVRKEDQQARKSKHVNYAAALDVALCFGWIDSRGKPHDEHYAERCFTPRRRNSNWSQVNIAHVARLTEAGRMREAGLREVERAKQDGRWDAAYRQKGMEPDAKFQAALDDHPKAKAFWATLNKTQKFKFLFRLSNNKLEKTKAKNVALFIELLEQQRTL</sequence>
<evidence type="ECO:0000313" key="2">
    <source>
        <dbReference type="Proteomes" id="UP000245783"/>
    </source>
</evidence>
<organism evidence="1 2">
    <name type="scientific">Ceraceosorus guamensis</name>
    <dbReference type="NCBI Taxonomy" id="1522189"/>
    <lineage>
        <taxon>Eukaryota</taxon>
        <taxon>Fungi</taxon>
        <taxon>Dikarya</taxon>
        <taxon>Basidiomycota</taxon>
        <taxon>Ustilaginomycotina</taxon>
        <taxon>Exobasidiomycetes</taxon>
        <taxon>Ceraceosorales</taxon>
        <taxon>Ceraceosoraceae</taxon>
        <taxon>Ceraceosorus</taxon>
    </lineage>
</organism>
<dbReference type="OrthoDB" id="10263401at2759"/>
<dbReference type="EMBL" id="KZ819352">
    <property type="protein sequence ID" value="PWN46104.1"/>
    <property type="molecule type" value="Genomic_DNA"/>
</dbReference>
<reference evidence="1 2" key="1">
    <citation type="journal article" date="2018" name="Mol. Biol. Evol.">
        <title>Broad Genomic Sampling Reveals a Smut Pathogenic Ancestry of the Fungal Clade Ustilaginomycotina.</title>
        <authorList>
            <person name="Kijpornyongpan T."/>
            <person name="Mondo S.J."/>
            <person name="Barry K."/>
            <person name="Sandor L."/>
            <person name="Lee J."/>
            <person name="Lipzen A."/>
            <person name="Pangilinan J."/>
            <person name="LaButti K."/>
            <person name="Hainaut M."/>
            <person name="Henrissat B."/>
            <person name="Grigoriev I.V."/>
            <person name="Spatafora J.W."/>
            <person name="Aime M.C."/>
        </authorList>
    </citation>
    <scope>NUCLEOTIDE SEQUENCE [LARGE SCALE GENOMIC DNA]</scope>
    <source>
        <strain evidence="1 2">MCA 4658</strain>
    </source>
</reference>
<name>A0A316W975_9BASI</name>
<dbReference type="AlphaFoldDB" id="A0A316W975"/>
<gene>
    <name evidence="1" type="ORF">IE81DRAFT_319487</name>
</gene>
<evidence type="ECO:0000313" key="1">
    <source>
        <dbReference type="EMBL" id="PWN46104.1"/>
    </source>
</evidence>
<keyword evidence="2" id="KW-1185">Reference proteome</keyword>
<dbReference type="STRING" id="1522189.A0A316W975"/>
<evidence type="ECO:0008006" key="3">
    <source>
        <dbReference type="Google" id="ProtNLM"/>
    </source>
</evidence>
<protein>
    <recommendedName>
        <fullName evidence="3">Bacteriocin-protection protein, YdeI/OmpD-associated family</fullName>
    </recommendedName>
</protein>